<dbReference type="CDD" id="cd06225">
    <property type="entry name" value="HAMP"/>
    <property type="match status" value="1"/>
</dbReference>
<reference evidence="12 13" key="1">
    <citation type="submission" date="2020-11" db="EMBL/GenBank/DDBJ databases">
        <title>Pseudonocardia abyssalis sp. nov. and Pseudonocardia oceani sp. nov., description and phylogenomic analysis of two novel actinomycetes isolated from the deep Southern Ocean.</title>
        <authorList>
            <person name="Parra J."/>
        </authorList>
    </citation>
    <scope>NUCLEOTIDE SEQUENCE [LARGE SCALE GENOMIC DNA]</scope>
    <source>
        <strain evidence="13">KRD185</strain>
    </source>
</reference>
<keyword evidence="7 9" id="KW-1133">Transmembrane helix</keyword>
<keyword evidence="13" id="KW-1185">Reference proteome</keyword>
<evidence type="ECO:0000256" key="1">
    <source>
        <dbReference type="ARBA" id="ARBA00000085"/>
    </source>
</evidence>
<dbReference type="PROSITE" id="PS50885">
    <property type="entry name" value="HAMP"/>
    <property type="match status" value="1"/>
</dbReference>
<keyword evidence="4" id="KW-0808">Transferase</keyword>
<evidence type="ECO:0000256" key="9">
    <source>
        <dbReference type="SAM" id="Phobius"/>
    </source>
</evidence>
<dbReference type="InterPro" id="IPR003594">
    <property type="entry name" value="HATPase_dom"/>
</dbReference>
<keyword evidence="6" id="KW-0418">Kinase</keyword>
<keyword evidence="3" id="KW-0597">Phosphoprotein</keyword>
<evidence type="ECO:0000313" key="12">
    <source>
        <dbReference type="EMBL" id="MBW0126539.1"/>
    </source>
</evidence>
<accession>A0ABS6U3P0</accession>
<dbReference type="Pfam" id="PF00672">
    <property type="entry name" value="HAMP"/>
    <property type="match status" value="1"/>
</dbReference>
<evidence type="ECO:0000256" key="8">
    <source>
        <dbReference type="ARBA" id="ARBA00023012"/>
    </source>
</evidence>
<dbReference type="PROSITE" id="PS50109">
    <property type="entry name" value="HIS_KIN"/>
    <property type="match status" value="1"/>
</dbReference>
<dbReference type="InterPro" id="IPR050428">
    <property type="entry name" value="TCS_sensor_his_kinase"/>
</dbReference>
<keyword evidence="8" id="KW-0902">Two-component regulatory system</keyword>
<evidence type="ECO:0000256" key="4">
    <source>
        <dbReference type="ARBA" id="ARBA00022679"/>
    </source>
</evidence>
<organism evidence="12 13">
    <name type="scientific">Pseudonocardia oceani</name>
    <dbReference type="NCBI Taxonomy" id="2792013"/>
    <lineage>
        <taxon>Bacteria</taxon>
        <taxon>Bacillati</taxon>
        <taxon>Actinomycetota</taxon>
        <taxon>Actinomycetes</taxon>
        <taxon>Pseudonocardiales</taxon>
        <taxon>Pseudonocardiaceae</taxon>
        <taxon>Pseudonocardia</taxon>
    </lineage>
</organism>
<keyword evidence="5 9" id="KW-0812">Transmembrane</keyword>
<evidence type="ECO:0000256" key="2">
    <source>
        <dbReference type="ARBA" id="ARBA00012438"/>
    </source>
</evidence>
<comment type="catalytic activity">
    <reaction evidence="1">
        <text>ATP + protein L-histidine = ADP + protein N-phospho-L-histidine.</text>
        <dbReference type="EC" id="2.7.13.3"/>
    </reaction>
</comment>
<dbReference type="CDD" id="cd00082">
    <property type="entry name" value="HisKA"/>
    <property type="match status" value="1"/>
</dbReference>
<dbReference type="PANTHER" id="PTHR45436:SF5">
    <property type="entry name" value="SENSOR HISTIDINE KINASE TRCS"/>
    <property type="match status" value="1"/>
</dbReference>
<keyword evidence="9" id="KW-0472">Membrane</keyword>
<dbReference type="InterPro" id="IPR003660">
    <property type="entry name" value="HAMP_dom"/>
</dbReference>
<gene>
    <name evidence="12" type="ORF">I4I82_02370</name>
</gene>
<dbReference type="SMART" id="SM00388">
    <property type="entry name" value="HisKA"/>
    <property type="match status" value="1"/>
</dbReference>
<dbReference type="InterPro" id="IPR005467">
    <property type="entry name" value="His_kinase_dom"/>
</dbReference>
<dbReference type="Pfam" id="PF00512">
    <property type="entry name" value="HisKA"/>
    <property type="match status" value="1"/>
</dbReference>
<evidence type="ECO:0000256" key="5">
    <source>
        <dbReference type="ARBA" id="ARBA00022692"/>
    </source>
</evidence>
<dbReference type="Proteomes" id="UP000694300">
    <property type="component" value="Unassembled WGS sequence"/>
</dbReference>
<comment type="caution">
    <text evidence="12">The sequence shown here is derived from an EMBL/GenBank/DDBJ whole genome shotgun (WGS) entry which is preliminary data.</text>
</comment>
<dbReference type="Pfam" id="PF02518">
    <property type="entry name" value="HATPase_c"/>
    <property type="match status" value="1"/>
</dbReference>
<dbReference type="SMART" id="SM00304">
    <property type="entry name" value="HAMP"/>
    <property type="match status" value="1"/>
</dbReference>
<dbReference type="SMART" id="SM00387">
    <property type="entry name" value="HATPase_c"/>
    <property type="match status" value="1"/>
</dbReference>
<evidence type="ECO:0000259" key="11">
    <source>
        <dbReference type="PROSITE" id="PS50885"/>
    </source>
</evidence>
<name>A0ABS6U3P0_9PSEU</name>
<evidence type="ECO:0000256" key="7">
    <source>
        <dbReference type="ARBA" id="ARBA00022989"/>
    </source>
</evidence>
<proteinExistence type="predicted"/>
<dbReference type="EC" id="2.7.13.3" evidence="2"/>
<evidence type="ECO:0000259" key="10">
    <source>
        <dbReference type="PROSITE" id="PS50109"/>
    </source>
</evidence>
<feature type="domain" description="HAMP" evidence="11">
    <location>
        <begin position="188"/>
        <end position="240"/>
    </location>
</feature>
<dbReference type="PANTHER" id="PTHR45436">
    <property type="entry name" value="SENSOR HISTIDINE KINASE YKOH"/>
    <property type="match status" value="1"/>
</dbReference>
<dbReference type="InterPro" id="IPR003661">
    <property type="entry name" value="HisK_dim/P_dom"/>
</dbReference>
<evidence type="ECO:0000256" key="3">
    <source>
        <dbReference type="ARBA" id="ARBA00022553"/>
    </source>
</evidence>
<dbReference type="EMBL" id="JADQDF010000001">
    <property type="protein sequence ID" value="MBW0126539.1"/>
    <property type="molecule type" value="Genomic_DNA"/>
</dbReference>
<sequence>MTSPARWRRRGVARRLALTVIATAVGAAALTAIVVNVAFGARFEGYLDTQQHARVKQVVASLTADYRTAGGWRADSLDRLAAGLLMSGSTVTVQGADGRFVWSLAESGVDPATSAMHREMMGVPDLGPAVAVPVVVEGRPVGTATVQVPQAVSPTADLEFRDAVNQLLLLAAAGAAAAALLLGLLVARRTTRPLVELTEAADELAAGNRDRRARVSSDDEVGELARSFNAMADTVDREDELRQRFAADIAHELRTPLAILRGQLEAVQDGITHPDRRLIDSLHEESLRMGRLVADLETLADAGAAGFGLRCREVALRPLVTAALDGLAGHLAELELELVRRLDEVDVFADPVRISQVVTNLLTNAAIWTPPGGTITVTLARGPDGAEIAVADTGPGIPADEMPRVFDRFFRGAAAPSGGSGIGLAVAVELVRAHDGDITVDSRPGRGSRFLVRLPVNHITEPQRLHRIFMAPS</sequence>
<protein>
    <recommendedName>
        <fullName evidence="2">histidine kinase</fullName>
        <ecNumber evidence="2">2.7.13.3</ecNumber>
    </recommendedName>
</protein>
<evidence type="ECO:0000313" key="13">
    <source>
        <dbReference type="Proteomes" id="UP000694300"/>
    </source>
</evidence>
<feature type="transmembrane region" description="Helical" evidence="9">
    <location>
        <begin position="167"/>
        <end position="187"/>
    </location>
</feature>
<evidence type="ECO:0000256" key="6">
    <source>
        <dbReference type="ARBA" id="ARBA00022777"/>
    </source>
</evidence>
<feature type="domain" description="Histidine kinase" evidence="10">
    <location>
        <begin position="248"/>
        <end position="458"/>
    </location>
</feature>